<keyword evidence="2 4" id="KW-0597">Phosphoprotein</keyword>
<evidence type="ECO:0000313" key="6">
    <source>
        <dbReference type="EMBL" id="SDH21945.1"/>
    </source>
</evidence>
<dbReference type="PANTHER" id="PTHR44591:SF3">
    <property type="entry name" value="RESPONSE REGULATORY DOMAIN-CONTAINING PROTEIN"/>
    <property type="match status" value="1"/>
</dbReference>
<dbReference type="InterPro" id="IPR050595">
    <property type="entry name" value="Bact_response_regulator"/>
</dbReference>
<keyword evidence="7" id="KW-1185">Reference proteome</keyword>
<reference evidence="7" key="1">
    <citation type="submission" date="2016-10" db="EMBL/GenBank/DDBJ databases">
        <authorList>
            <person name="Varghese N."/>
            <person name="Submissions S."/>
        </authorList>
    </citation>
    <scope>NUCLEOTIDE SEQUENCE [LARGE SCALE GENOMIC DNA]</scope>
    <source>
        <strain evidence="7">DSM 8344</strain>
    </source>
</reference>
<protein>
    <recommendedName>
        <fullName evidence="1">Stage 0 sporulation protein A homolog</fullName>
    </recommendedName>
</protein>
<dbReference type="InterPro" id="IPR001789">
    <property type="entry name" value="Sig_transdc_resp-reg_receiver"/>
</dbReference>
<dbReference type="Proteomes" id="UP000198656">
    <property type="component" value="Unassembled WGS sequence"/>
</dbReference>
<dbReference type="PANTHER" id="PTHR44591">
    <property type="entry name" value="STRESS RESPONSE REGULATOR PROTEIN 1"/>
    <property type="match status" value="1"/>
</dbReference>
<dbReference type="STRING" id="1121419.SAMN05443529_11150"/>
<evidence type="ECO:0000256" key="3">
    <source>
        <dbReference type="ARBA" id="ARBA00024867"/>
    </source>
</evidence>
<proteinExistence type="predicted"/>
<name>A0A1G8ALP2_9FIRM</name>
<dbReference type="SUPFAM" id="SSF52172">
    <property type="entry name" value="CheY-like"/>
    <property type="match status" value="1"/>
</dbReference>
<sequence length="123" mass="13673">MSGYILVVDDQFGVRLLIHKVLEESGYNVKAVENGPECLKLAISLNRPSLILLDNRMPTMTGLQVLSILNQDEQAKNIPVIMISAESDIEETARCFGVRDFLSKPLDLNVLLKTVEETLECAL</sequence>
<evidence type="ECO:0000256" key="2">
    <source>
        <dbReference type="ARBA" id="ARBA00022553"/>
    </source>
</evidence>
<dbReference type="OrthoDB" id="9808843at2"/>
<evidence type="ECO:0000256" key="4">
    <source>
        <dbReference type="PROSITE-ProRule" id="PRU00169"/>
    </source>
</evidence>
<dbReference type="SMART" id="SM00448">
    <property type="entry name" value="REC"/>
    <property type="match status" value="1"/>
</dbReference>
<accession>A0A1G8ALP2</accession>
<dbReference type="Pfam" id="PF00072">
    <property type="entry name" value="Response_reg"/>
    <property type="match status" value="1"/>
</dbReference>
<dbReference type="InterPro" id="IPR011006">
    <property type="entry name" value="CheY-like_superfamily"/>
</dbReference>
<feature type="modified residue" description="4-aspartylphosphate" evidence="4">
    <location>
        <position position="54"/>
    </location>
</feature>
<dbReference type="GO" id="GO:0000160">
    <property type="term" value="P:phosphorelay signal transduction system"/>
    <property type="evidence" value="ECO:0007669"/>
    <property type="project" value="InterPro"/>
</dbReference>
<dbReference type="PROSITE" id="PS50110">
    <property type="entry name" value="RESPONSE_REGULATORY"/>
    <property type="match status" value="1"/>
</dbReference>
<gene>
    <name evidence="6" type="ORF">SAMN05443529_11150</name>
</gene>
<evidence type="ECO:0000259" key="5">
    <source>
        <dbReference type="PROSITE" id="PS50110"/>
    </source>
</evidence>
<dbReference type="EMBL" id="FNCP01000011">
    <property type="protein sequence ID" value="SDH21945.1"/>
    <property type="molecule type" value="Genomic_DNA"/>
</dbReference>
<dbReference type="RefSeq" id="WP_014903913.1">
    <property type="nucleotide sequence ID" value="NZ_FNCP01000011.1"/>
</dbReference>
<evidence type="ECO:0000313" key="7">
    <source>
        <dbReference type="Proteomes" id="UP000198656"/>
    </source>
</evidence>
<dbReference type="AlphaFoldDB" id="A0A1G8ALP2"/>
<organism evidence="6 7">
    <name type="scientific">Desulfosporosinus hippei DSM 8344</name>
    <dbReference type="NCBI Taxonomy" id="1121419"/>
    <lineage>
        <taxon>Bacteria</taxon>
        <taxon>Bacillati</taxon>
        <taxon>Bacillota</taxon>
        <taxon>Clostridia</taxon>
        <taxon>Eubacteriales</taxon>
        <taxon>Desulfitobacteriaceae</taxon>
        <taxon>Desulfosporosinus</taxon>
    </lineage>
</organism>
<evidence type="ECO:0000256" key="1">
    <source>
        <dbReference type="ARBA" id="ARBA00018672"/>
    </source>
</evidence>
<dbReference type="Gene3D" id="3.40.50.2300">
    <property type="match status" value="1"/>
</dbReference>
<comment type="function">
    <text evidence="3">May play the central regulatory role in sporulation. It may be an element of the effector pathway responsible for the activation of sporulation genes in response to nutritional stress. Spo0A may act in concert with spo0H (a sigma factor) to control the expression of some genes that are critical to the sporulation process.</text>
</comment>
<feature type="domain" description="Response regulatory" evidence="5">
    <location>
        <begin position="4"/>
        <end position="119"/>
    </location>
</feature>